<reference evidence="3 4" key="1">
    <citation type="journal article" date="2018" name="Evol. Lett.">
        <title>Horizontal gene cluster transfer increased hallucinogenic mushroom diversity.</title>
        <authorList>
            <person name="Reynolds H.T."/>
            <person name="Vijayakumar V."/>
            <person name="Gluck-Thaler E."/>
            <person name="Korotkin H.B."/>
            <person name="Matheny P.B."/>
            <person name="Slot J.C."/>
        </authorList>
    </citation>
    <scope>NUCLEOTIDE SEQUENCE [LARGE SCALE GENOMIC DNA]</scope>
    <source>
        <strain evidence="3 4">2631</strain>
    </source>
</reference>
<proteinExistence type="predicted"/>
<evidence type="ECO:0000313" key="4">
    <source>
        <dbReference type="Proteomes" id="UP000283269"/>
    </source>
</evidence>
<dbReference type="InterPro" id="IPR000719">
    <property type="entry name" value="Prot_kinase_dom"/>
</dbReference>
<dbReference type="PROSITE" id="PS50011">
    <property type="entry name" value="PROTEIN_KINASE_DOM"/>
    <property type="match status" value="1"/>
</dbReference>
<accession>A0A409VR46</accession>
<dbReference type="EMBL" id="NHYD01003950">
    <property type="protein sequence ID" value="PPQ68741.1"/>
    <property type="molecule type" value="Genomic_DNA"/>
</dbReference>
<keyword evidence="4" id="KW-1185">Reference proteome</keyword>
<dbReference type="InParanoid" id="A0A409VR46"/>
<dbReference type="SUPFAM" id="SSF56112">
    <property type="entry name" value="Protein kinase-like (PK-like)"/>
    <property type="match status" value="1"/>
</dbReference>
<evidence type="ECO:0000256" key="1">
    <source>
        <dbReference type="SAM" id="Phobius"/>
    </source>
</evidence>
<keyword evidence="1" id="KW-0472">Membrane</keyword>
<dbReference type="GO" id="GO:0004672">
    <property type="term" value="F:protein kinase activity"/>
    <property type="evidence" value="ECO:0007669"/>
    <property type="project" value="InterPro"/>
</dbReference>
<dbReference type="SMART" id="SM00220">
    <property type="entry name" value="S_TKc"/>
    <property type="match status" value="1"/>
</dbReference>
<dbReference type="GO" id="GO:0005524">
    <property type="term" value="F:ATP binding"/>
    <property type="evidence" value="ECO:0007669"/>
    <property type="project" value="InterPro"/>
</dbReference>
<dbReference type="OrthoDB" id="2985259at2759"/>
<dbReference type="AlphaFoldDB" id="A0A409VR46"/>
<protein>
    <recommendedName>
        <fullName evidence="2">Protein kinase domain-containing protein</fullName>
    </recommendedName>
</protein>
<dbReference type="STRING" id="93625.A0A409VR46"/>
<gene>
    <name evidence="3" type="ORF">CVT25_012835</name>
</gene>
<feature type="domain" description="Protein kinase" evidence="2">
    <location>
        <begin position="94"/>
        <end position="375"/>
    </location>
</feature>
<comment type="caution">
    <text evidence="3">The sequence shown here is derived from an EMBL/GenBank/DDBJ whole genome shotgun (WGS) entry which is preliminary data.</text>
</comment>
<dbReference type="Proteomes" id="UP000283269">
    <property type="component" value="Unassembled WGS sequence"/>
</dbReference>
<evidence type="ECO:0000259" key="2">
    <source>
        <dbReference type="PROSITE" id="PS50011"/>
    </source>
</evidence>
<organism evidence="3 4">
    <name type="scientific">Psilocybe cyanescens</name>
    <dbReference type="NCBI Taxonomy" id="93625"/>
    <lineage>
        <taxon>Eukaryota</taxon>
        <taxon>Fungi</taxon>
        <taxon>Dikarya</taxon>
        <taxon>Basidiomycota</taxon>
        <taxon>Agaricomycotina</taxon>
        <taxon>Agaricomycetes</taxon>
        <taxon>Agaricomycetidae</taxon>
        <taxon>Agaricales</taxon>
        <taxon>Agaricineae</taxon>
        <taxon>Strophariaceae</taxon>
        <taxon>Psilocybe</taxon>
    </lineage>
</organism>
<feature type="transmembrane region" description="Helical" evidence="1">
    <location>
        <begin position="6"/>
        <end position="24"/>
    </location>
</feature>
<evidence type="ECO:0000313" key="3">
    <source>
        <dbReference type="EMBL" id="PPQ68741.1"/>
    </source>
</evidence>
<name>A0A409VR46_PSICY</name>
<sequence length="375" mass="43185">MPASYSYIHIGILTATTLACLLSLPSSPLKKKRVPQRNKLPSNLDAWRWTQDDEEYNTVWDELRPLLEQHGFRLWRRAFGHQAQDDGHCPCDNFLFLTPDKTRNLSIVRWRNFLRFNGLSHAARNVHARRDVVLRVVTAGGEGQNHLRIIRRLSSPPDVLMSNNHILPIIYDMTFQDISILAFPKLIFNVQEAMDTDIANTVEDVLYMIVQAFEGVGYLHRNLIGHRDLFLNNFMVGWMPMSLSGRSLTRPRVYIIDFETAVDFSDDCVESERLCSEHPFGNDFDLEDYGRQLAPELSGDIQPYCPFKLDLWQLGSDLRDNFQTGVLELDQLWSSLALPVPENRMTAGDVLAFLDEYLRKTPSYELDRPITSVVQ</sequence>
<dbReference type="Gene3D" id="1.10.510.10">
    <property type="entry name" value="Transferase(Phosphotransferase) domain 1"/>
    <property type="match status" value="1"/>
</dbReference>
<dbReference type="InterPro" id="IPR011009">
    <property type="entry name" value="Kinase-like_dom_sf"/>
</dbReference>
<keyword evidence="1" id="KW-1133">Transmembrane helix</keyword>
<keyword evidence="1" id="KW-0812">Transmembrane</keyword>